<keyword evidence="3" id="KW-1185">Reference proteome</keyword>
<proteinExistence type="predicted"/>
<comment type="caution">
    <text evidence="2">The sequence shown here is derived from an EMBL/GenBank/DDBJ whole genome shotgun (WGS) entry which is preliminary data.</text>
</comment>
<evidence type="ECO:0000313" key="2">
    <source>
        <dbReference type="EMBL" id="KAG9229580.1"/>
    </source>
</evidence>
<dbReference type="SUPFAM" id="SSF51338">
    <property type="entry name" value="Composite domain of metallo-dependent hydrolases"/>
    <property type="match status" value="1"/>
</dbReference>
<keyword evidence="1" id="KW-0378">Hydrolase</keyword>
<dbReference type="InterPro" id="IPR050287">
    <property type="entry name" value="MTA/SAH_deaminase"/>
</dbReference>
<dbReference type="SUPFAM" id="SSF51556">
    <property type="entry name" value="Metallo-dependent hydrolases"/>
    <property type="match status" value="1"/>
</dbReference>
<protein>
    <recommendedName>
        <fullName evidence="4">Amidohydrolase-related domain-containing protein</fullName>
    </recommendedName>
</protein>
<dbReference type="Gene3D" id="2.30.40.10">
    <property type="entry name" value="Urease, subunit C, domain 1"/>
    <property type="match status" value="1"/>
</dbReference>
<sequence length="122" mass="13469">MSAQANTSTLYTHMTIITLNGKREILLDGAILVTGTRISAIGKNETLTKSRLPLDTIIAPFEGRIVIPGLINTYSNLAQSLLRGLVEDLPLHSWVYDAIWPLEASYDVDDRFENVVRVVGES</sequence>
<evidence type="ECO:0000313" key="3">
    <source>
        <dbReference type="Proteomes" id="UP000824998"/>
    </source>
</evidence>
<name>A0A9P7YAM9_9HELO</name>
<gene>
    <name evidence="2" type="ORF">BJ875DRAFT_445823</name>
</gene>
<evidence type="ECO:0008006" key="4">
    <source>
        <dbReference type="Google" id="ProtNLM"/>
    </source>
</evidence>
<dbReference type="InterPro" id="IPR032466">
    <property type="entry name" value="Metal_Hydrolase"/>
</dbReference>
<dbReference type="PANTHER" id="PTHR43794">
    <property type="entry name" value="AMINOHYDROLASE SSNA-RELATED"/>
    <property type="match status" value="1"/>
</dbReference>
<dbReference type="PANTHER" id="PTHR43794:SF11">
    <property type="entry name" value="AMIDOHYDROLASE-RELATED DOMAIN-CONTAINING PROTEIN"/>
    <property type="match status" value="1"/>
</dbReference>
<dbReference type="AlphaFoldDB" id="A0A9P7YAM9"/>
<evidence type="ECO:0000256" key="1">
    <source>
        <dbReference type="ARBA" id="ARBA00022801"/>
    </source>
</evidence>
<dbReference type="Gene3D" id="3.20.20.140">
    <property type="entry name" value="Metal-dependent hydrolases"/>
    <property type="match status" value="1"/>
</dbReference>
<dbReference type="EMBL" id="MU251751">
    <property type="protein sequence ID" value="KAG9229580.1"/>
    <property type="molecule type" value="Genomic_DNA"/>
</dbReference>
<accession>A0A9P7YAM9</accession>
<dbReference type="InterPro" id="IPR011059">
    <property type="entry name" value="Metal-dep_hydrolase_composite"/>
</dbReference>
<dbReference type="Proteomes" id="UP000824998">
    <property type="component" value="Unassembled WGS sequence"/>
</dbReference>
<reference evidence="2" key="1">
    <citation type="journal article" date="2021" name="IMA Fungus">
        <title>Genomic characterization of three marine fungi, including Emericellopsis atlantica sp. nov. with signatures of a generalist lifestyle and marine biomass degradation.</title>
        <authorList>
            <person name="Hagestad O.C."/>
            <person name="Hou L."/>
            <person name="Andersen J.H."/>
            <person name="Hansen E.H."/>
            <person name="Altermark B."/>
            <person name="Li C."/>
            <person name="Kuhnert E."/>
            <person name="Cox R.J."/>
            <person name="Crous P.W."/>
            <person name="Spatafora J.W."/>
            <person name="Lail K."/>
            <person name="Amirebrahimi M."/>
            <person name="Lipzen A."/>
            <person name="Pangilinan J."/>
            <person name="Andreopoulos W."/>
            <person name="Hayes R.D."/>
            <person name="Ng V."/>
            <person name="Grigoriev I.V."/>
            <person name="Jackson S.A."/>
            <person name="Sutton T.D.S."/>
            <person name="Dobson A.D.W."/>
            <person name="Rama T."/>
        </authorList>
    </citation>
    <scope>NUCLEOTIDE SEQUENCE</scope>
    <source>
        <strain evidence="2">TRa018bII</strain>
    </source>
</reference>
<organism evidence="2 3">
    <name type="scientific">Amylocarpus encephaloides</name>
    <dbReference type="NCBI Taxonomy" id="45428"/>
    <lineage>
        <taxon>Eukaryota</taxon>
        <taxon>Fungi</taxon>
        <taxon>Dikarya</taxon>
        <taxon>Ascomycota</taxon>
        <taxon>Pezizomycotina</taxon>
        <taxon>Leotiomycetes</taxon>
        <taxon>Helotiales</taxon>
        <taxon>Helotiales incertae sedis</taxon>
        <taxon>Amylocarpus</taxon>
    </lineage>
</organism>
<dbReference type="OrthoDB" id="194468at2759"/>
<dbReference type="GO" id="GO:0016810">
    <property type="term" value="F:hydrolase activity, acting on carbon-nitrogen (but not peptide) bonds"/>
    <property type="evidence" value="ECO:0007669"/>
    <property type="project" value="InterPro"/>
</dbReference>